<protein>
    <recommendedName>
        <fullName evidence="3">Acetyl-CoA carboxylase biotin carboxyl carrier protein subunit</fullName>
    </recommendedName>
</protein>
<keyword evidence="2" id="KW-1185">Reference proteome</keyword>
<dbReference type="EMBL" id="JALPRX010000144">
    <property type="protein sequence ID" value="MCK8787781.1"/>
    <property type="molecule type" value="Genomic_DNA"/>
</dbReference>
<dbReference type="InterPro" id="IPR011053">
    <property type="entry name" value="Single_hybrid_motif"/>
</dbReference>
<dbReference type="RefSeq" id="WP_248669830.1">
    <property type="nucleotide sequence ID" value="NZ_JALPRX010000144.1"/>
</dbReference>
<dbReference type="SUPFAM" id="SSF51230">
    <property type="entry name" value="Single hybrid motif"/>
    <property type="match status" value="1"/>
</dbReference>
<gene>
    <name evidence="1" type="ORF">M0638_25830</name>
</gene>
<evidence type="ECO:0000313" key="2">
    <source>
        <dbReference type="Proteomes" id="UP001139516"/>
    </source>
</evidence>
<evidence type="ECO:0008006" key="3">
    <source>
        <dbReference type="Google" id="ProtNLM"/>
    </source>
</evidence>
<name>A0A9X2BXY3_9PROT</name>
<proteinExistence type="predicted"/>
<dbReference type="Proteomes" id="UP001139516">
    <property type="component" value="Unassembled WGS sequence"/>
</dbReference>
<dbReference type="AlphaFoldDB" id="A0A9X2BXY3"/>
<comment type="caution">
    <text evidence="1">The sequence shown here is derived from an EMBL/GenBank/DDBJ whole genome shotgun (WGS) entry which is preliminary data.</text>
</comment>
<evidence type="ECO:0000313" key="1">
    <source>
        <dbReference type="EMBL" id="MCK8787781.1"/>
    </source>
</evidence>
<organism evidence="1 2">
    <name type="scientific">Roseomonas acroporae</name>
    <dbReference type="NCBI Taxonomy" id="2937791"/>
    <lineage>
        <taxon>Bacteria</taxon>
        <taxon>Pseudomonadati</taxon>
        <taxon>Pseudomonadota</taxon>
        <taxon>Alphaproteobacteria</taxon>
        <taxon>Acetobacterales</taxon>
        <taxon>Roseomonadaceae</taxon>
        <taxon>Roseomonas</taxon>
    </lineage>
</organism>
<accession>A0A9X2BXY3</accession>
<reference evidence="1" key="1">
    <citation type="submission" date="2022-04" db="EMBL/GenBank/DDBJ databases">
        <title>Roseomonas acroporae sp. nov., isolated from coral Acropora digitifera.</title>
        <authorList>
            <person name="Sun H."/>
        </authorList>
    </citation>
    <scope>NUCLEOTIDE SEQUENCE</scope>
    <source>
        <strain evidence="1">NAR14</strain>
    </source>
</reference>
<sequence>MVEVKDIAGLARYAAAHGIGELVVEERGRRIGLRLLPPAPTPSPVAASPPAPPRAVAVASPAMGVFQAAPDAPAAGTAVTGGAILGHVRLGPLLLAVRAPIDGILLGAGIPDGTLVGHGDRLLEIEPQVEKAT</sequence>